<evidence type="ECO:0000259" key="3">
    <source>
        <dbReference type="Pfam" id="PF01182"/>
    </source>
</evidence>
<keyword evidence="2" id="KW-0021">Allosteric enzyme</keyword>
<evidence type="ECO:0000256" key="2">
    <source>
        <dbReference type="HAMAP-Rule" id="MF_01241"/>
    </source>
</evidence>
<sequence>MEVIILPDAEAVGKEAARRIAELIRRKPNCVLGLATGSTPIPCYRELIRMHKEEGLDFSHVTTFNLDEYYPIDPRHPQSYRYFMDENLFNHINIDKSRTFVPYGLAPDPYEHAEWYEEQIKKAGGIDLQILGIGHNGHIAFNEPGSSLASRTRVKTLTRETIEANARFFDRPEDVPRYAITMGIGTILEAREIILLATGEGKADAVAKAIEGPVTTMCPASALQLHPRVTFILDEAAASKLQRKDYYKYVHEMAEALKKQILEARMRM</sequence>
<comment type="similarity">
    <text evidence="2">Belongs to the glucosamine/galactosamine-6-phosphate isomerase family. NagB subfamily.</text>
</comment>
<dbReference type="InterPro" id="IPR004547">
    <property type="entry name" value="Glucosamine6P_isomerase"/>
</dbReference>
<feature type="active site" description="For ring-opening step" evidence="2">
    <location>
        <position position="136"/>
    </location>
</feature>
<dbReference type="HAMAP" id="MF_01241">
    <property type="entry name" value="GlcN6P_deamin"/>
    <property type="match status" value="1"/>
</dbReference>
<keyword evidence="1 2" id="KW-0378">Hydrolase</keyword>
<comment type="caution">
    <text evidence="4">The sequence shown here is derived from an EMBL/GenBank/DDBJ whole genome shotgun (WGS) entry which is preliminary data.</text>
</comment>
<feature type="site" description="Part of the allosteric site" evidence="2">
    <location>
        <position position="153"/>
    </location>
</feature>
<dbReference type="InterPro" id="IPR018321">
    <property type="entry name" value="Glucosamine6P_isomerase_CS"/>
</dbReference>
<dbReference type="Proteomes" id="UP001204798">
    <property type="component" value="Unassembled WGS sequence"/>
</dbReference>
<feature type="domain" description="Glucosamine/galactosamine-6-phosphate isomerase" evidence="3">
    <location>
        <begin position="9"/>
        <end position="224"/>
    </location>
</feature>
<dbReference type="EC" id="3.5.99.6" evidence="2"/>
<dbReference type="NCBIfam" id="TIGR00502">
    <property type="entry name" value="nagB"/>
    <property type="match status" value="1"/>
</dbReference>
<feature type="active site" description="Proton acceptor; for ring-opening step" evidence="2">
    <location>
        <position position="138"/>
    </location>
</feature>
<dbReference type="PANTHER" id="PTHR11280:SF5">
    <property type="entry name" value="GLUCOSAMINE-6-PHOSPHATE ISOMERASE"/>
    <property type="match status" value="1"/>
</dbReference>
<feature type="active site" description="Proton acceptor; for enolization step" evidence="2">
    <location>
        <position position="67"/>
    </location>
</feature>
<dbReference type="PROSITE" id="PS01161">
    <property type="entry name" value="GLC_GALNAC_ISOMERASE"/>
    <property type="match status" value="1"/>
</dbReference>
<comment type="catalytic activity">
    <reaction evidence="2">
        <text>alpha-D-glucosamine 6-phosphate + H2O = beta-D-fructose 6-phosphate + NH4(+)</text>
        <dbReference type="Rhea" id="RHEA:12172"/>
        <dbReference type="ChEBI" id="CHEBI:15377"/>
        <dbReference type="ChEBI" id="CHEBI:28938"/>
        <dbReference type="ChEBI" id="CHEBI:57634"/>
        <dbReference type="ChEBI" id="CHEBI:75989"/>
        <dbReference type="EC" id="3.5.99.6"/>
    </reaction>
</comment>
<evidence type="ECO:0000313" key="5">
    <source>
        <dbReference type="Proteomes" id="UP001204798"/>
    </source>
</evidence>
<dbReference type="Pfam" id="PF01182">
    <property type="entry name" value="Glucosamine_iso"/>
    <property type="match status" value="1"/>
</dbReference>
<evidence type="ECO:0000313" key="4">
    <source>
        <dbReference type="EMBL" id="MCS3918900.1"/>
    </source>
</evidence>
<dbReference type="EMBL" id="JANUCP010000002">
    <property type="protein sequence ID" value="MCS3918900.1"/>
    <property type="molecule type" value="Genomic_DNA"/>
</dbReference>
<evidence type="ECO:0000256" key="1">
    <source>
        <dbReference type="ARBA" id="ARBA00022801"/>
    </source>
</evidence>
<accession>A0ABT2EM20</accession>
<feature type="active site" description="For ring-opening step" evidence="2">
    <location>
        <position position="143"/>
    </location>
</feature>
<feature type="site" description="Part of the allosteric site" evidence="2">
    <location>
        <position position="156"/>
    </location>
</feature>
<feature type="site" description="Part of the allosteric site" evidence="2">
    <location>
        <position position="155"/>
    </location>
</feature>
<feature type="site" description="Part of the allosteric site" evidence="2">
    <location>
        <position position="146"/>
    </location>
</feature>
<name>A0ABT2EM20_9BACT</name>
<keyword evidence="5" id="KW-1185">Reference proteome</keyword>
<dbReference type="NCBIfam" id="NF001684">
    <property type="entry name" value="PRK00443.1-4"/>
    <property type="match status" value="1"/>
</dbReference>
<dbReference type="GO" id="GO:0004342">
    <property type="term" value="F:glucosamine-6-phosphate deaminase activity"/>
    <property type="evidence" value="ECO:0007669"/>
    <property type="project" value="UniProtKB-EC"/>
</dbReference>
<proteinExistence type="inferred from homology"/>
<comment type="caution">
    <text evidence="2">Lacks conserved residue(s) required for the propagation of feature annotation.</text>
</comment>
<organism evidence="4 5">
    <name type="scientific">Candidatus Fervidibacter sacchari</name>
    <dbReference type="NCBI Taxonomy" id="1448929"/>
    <lineage>
        <taxon>Bacteria</taxon>
        <taxon>Candidatus Fervidibacterota</taxon>
        <taxon>Candidatus Fervidibacter</taxon>
    </lineage>
</organism>
<protein>
    <recommendedName>
        <fullName evidence="2">Glucosamine-6-phosphate deaminase</fullName>
        <ecNumber evidence="2">3.5.99.6</ecNumber>
    </recommendedName>
    <alternativeName>
        <fullName evidence="2">GlcN6P deaminase</fullName>
        <shortName evidence="2">GNPDA</shortName>
    </alternativeName>
    <alternativeName>
        <fullName evidence="2">Glucosamine-6-phosphate isomerase</fullName>
    </alternativeName>
</protein>
<dbReference type="InterPro" id="IPR037171">
    <property type="entry name" value="NagB/RpiA_transferase-like"/>
</dbReference>
<dbReference type="RefSeq" id="WP_259094962.1">
    <property type="nucleotide sequence ID" value="NZ_CP130454.1"/>
</dbReference>
<comment type="activity regulation">
    <text evidence="2">Allosterically activated by N-acetylglucosamine 6-phosphate (GlcNAc6P).</text>
</comment>
<dbReference type="Gene3D" id="3.40.50.1360">
    <property type="match status" value="1"/>
</dbReference>
<dbReference type="PANTHER" id="PTHR11280">
    <property type="entry name" value="GLUCOSAMINE-6-PHOSPHATE ISOMERASE"/>
    <property type="match status" value="1"/>
</dbReference>
<dbReference type="SUPFAM" id="SSF100950">
    <property type="entry name" value="NagB/RpiA/CoA transferase-like"/>
    <property type="match status" value="1"/>
</dbReference>
<reference evidence="4 5" key="1">
    <citation type="submission" date="2022-08" db="EMBL/GenBank/DDBJ databases">
        <title>Bacterial and archaeal communities from various locations to study Microbial Dark Matter (Phase II).</title>
        <authorList>
            <person name="Stepanauskas R."/>
        </authorList>
    </citation>
    <scope>NUCLEOTIDE SEQUENCE [LARGE SCALE GENOMIC DNA]</scope>
    <source>
        <strain evidence="4 5">PD1</strain>
    </source>
</reference>
<comment type="function">
    <text evidence="2">Catalyzes the reversible isomerization-deamination of glucosamine 6-phosphate (GlcN6P) to form fructose 6-phosphate (Fru6P) and ammonium ion.</text>
</comment>
<gene>
    <name evidence="2" type="primary">nagB</name>
    <name evidence="4" type="ORF">M2350_001300</name>
</gene>
<dbReference type="CDD" id="cd01399">
    <property type="entry name" value="GlcN6P_deaminase"/>
    <property type="match status" value="1"/>
</dbReference>
<dbReference type="InterPro" id="IPR006148">
    <property type="entry name" value="Glc/Gal-6P_isomerase"/>
</dbReference>
<keyword evidence="2" id="KW-0119">Carbohydrate metabolism</keyword>
<comment type="pathway">
    <text evidence="2">Amino-sugar metabolism; N-acetylneuraminate degradation; D-fructose 6-phosphate from N-acetylneuraminate: step 5/5.</text>
</comment>